<dbReference type="RefSeq" id="WP_346181880.1">
    <property type="nucleotide sequence ID" value="NZ_BAABCE010000005.1"/>
</dbReference>
<sequence length="212" mass="23429">MGWIIFFAVILAPSLIGLTFAVRTARRVGKADRAMRALAARPDWEQLKRDKDGALWSGYAIHFPWLLRAQHGTTVTGPLGEHRVTVARLVENLTSRVDAHWLVVVFDVQGRGPNMRLERNWSAAELGLSFHKDAPYLPMSDDNAGTTERFYASELPERLVELAGPAVSVTKDGVCFVHHPLPDVVDMDRLLEELAGMLPDLVALAGDGAPER</sequence>
<evidence type="ECO:0008006" key="3">
    <source>
        <dbReference type="Google" id="ProtNLM"/>
    </source>
</evidence>
<comment type="caution">
    <text evidence="1">The sequence shown here is derived from an EMBL/GenBank/DDBJ whole genome shotgun (WGS) entry which is preliminary data.</text>
</comment>
<name>A0ABP6W1Z7_9ACTN</name>
<accession>A0ABP6W1Z7</accession>
<evidence type="ECO:0000313" key="1">
    <source>
        <dbReference type="EMBL" id="GAA3544469.1"/>
    </source>
</evidence>
<organism evidence="1 2">
    <name type="scientific">Streptomyces osmaniensis</name>
    <dbReference type="NCBI Taxonomy" id="593134"/>
    <lineage>
        <taxon>Bacteria</taxon>
        <taxon>Bacillati</taxon>
        <taxon>Actinomycetota</taxon>
        <taxon>Actinomycetes</taxon>
        <taxon>Kitasatosporales</taxon>
        <taxon>Streptomycetaceae</taxon>
        <taxon>Streptomyces</taxon>
    </lineage>
</organism>
<proteinExistence type="predicted"/>
<dbReference type="EMBL" id="BAABCE010000005">
    <property type="protein sequence ID" value="GAA3544469.1"/>
    <property type="molecule type" value="Genomic_DNA"/>
</dbReference>
<dbReference type="Proteomes" id="UP001500707">
    <property type="component" value="Unassembled WGS sequence"/>
</dbReference>
<protein>
    <recommendedName>
        <fullName evidence="3">Secreted protein</fullName>
    </recommendedName>
</protein>
<evidence type="ECO:0000313" key="2">
    <source>
        <dbReference type="Proteomes" id="UP001500707"/>
    </source>
</evidence>
<reference evidence="2" key="1">
    <citation type="journal article" date="2019" name="Int. J. Syst. Evol. Microbiol.">
        <title>The Global Catalogue of Microorganisms (GCM) 10K type strain sequencing project: providing services to taxonomists for standard genome sequencing and annotation.</title>
        <authorList>
            <consortium name="The Broad Institute Genomics Platform"/>
            <consortium name="The Broad Institute Genome Sequencing Center for Infectious Disease"/>
            <person name="Wu L."/>
            <person name="Ma J."/>
        </authorList>
    </citation>
    <scope>NUCLEOTIDE SEQUENCE [LARGE SCALE GENOMIC DNA]</scope>
    <source>
        <strain evidence="2">JCM 17656</strain>
    </source>
</reference>
<keyword evidence="2" id="KW-1185">Reference proteome</keyword>
<gene>
    <name evidence="1" type="ORF">GCM10022295_27990</name>
</gene>